<feature type="domain" description="Gcp-like" evidence="4">
    <location>
        <begin position="1260"/>
        <end position="1508"/>
    </location>
</feature>
<evidence type="ECO:0000256" key="1">
    <source>
        <dbReference type="HAMAP-Rule" id="MF_03179"/>
    </source>
</evidence>
<feature type="compositionally biased region" description="Basic residues" evidence="2">
    <location>
        <begin position="74"/>
        <end position="84"/>
    </location>
</feature>
<evidence type="ECO:0000256" key="2">
    <source>
        <dbReference type="SAM" id="MobiDB-lite"/>
    </source>
</evidence>
<feature type="transmembrane region" description="Helical" evidence="3">
    <location>
        <begin position="601"/>
        <end position="623"/>
    </location>
</feature>
<evidence type="ECO:0000313" key="6">
    <source>
        <dbReference type="Proteomes" id="UP001303473"/>
    </source>
</evidence>
<keyword evidence="3" id="KW-0472">Membrane</keyword>
<evidence type="ECO:0000313" key="5">
    <source>
        <dbReference type="EMBL" id="KAK3945301.1"/>
    </source>
</evidence>
<comment type="subunit">
    <text evidence="1">Homodimer.</text>
</comment>
<dbReference type="Gene3D" id="3.30.420.40">
    <property type="match status" value="2"/>
</dbReference>
<dbReference type="HAMAP" id="MF_01445">
    <property type="entry name" value="TsaD"/>
    <property type="match status" value="1"/>
</dbReference>
<feature type="region of interest" description="Disordered" evidence="2">
    <location>
        <begin position="1093"/>
        <end position="1112"/>
    </location>
</feature>
<keyword evidence="1" id="KW-0819">tRNA processing</keyword>
<dbReference type="EMBL" id="MU853755">
    <property type="protein sequence ID" value="KAK3945301.1"/>
    <property type="molecule type" value="Genomic_DNA"/>
</dbReference>
<keyword evidence="1" id="KW-0479">Metal-binding</keyword>
<dbReference type="PANTHER" id="PTHR11735">
    <property type="entry name" value="TRNA N6-ADENOSINE THREONYLCARBAMOYLTRANSFERASE"/>
    <property type="match status" value="1"/>
</dbReference>
<dbReference type="InterPro" id="IPR022450">
    <property type="entry name" value="TsaD"/>
</dbReference>
<dbReference type="GO" id="GO:0005739">
    <property type="term" value="C:mitochondrion"/>
    <property type="evidence" value="ECO:0007669"/>
    <property type="project" value="UniProtKB-SubCell"/>
</dbReference>
<feature type="compositionally biased region" description="Basic residues" evidence="2">
    <location>
        <begin position="321"/>
        <end position="333"/>
    </location>
</feature>
<comment type="function">
    <text evidence="1">Required for the formation of a threonylcarbamoyl group on adenosine at position 37 (t(6)A37) in mitochondrial tRNAs that read codons beginning with adenine. Probably involved in the transfer of the threonylcarbamoyl moiety of threonylcarbamoyl-AMP (TC-AMP) to the N6 group of A37. Involved in mitochondrial genome maintenance.</text>
</comment>
<dbReference type="InterPro" id="IPR017860">
    <property type="entry name" value="Peptidase_M22_CS"/>
</dbReference>
<comment type="catalytic activity">
    <reaction evidence="1">
        <text>L-threonylcarbamoyladenylate + adenosine(37) in tRNA = N(6)-L-threonylcarbamoyladenosine(37) in tRNA + AMP + H(+)</text>
        <dbReference type="Rhea" id="RHEA:37059"/>
        <dbReference type="Rhea" id="RHEA-COMP:10162"/>
        <dbReference type="Rhea" id="RHEA-COMP:10163"/>
        <dbReference type="ChEBI" id="CHEBI:15378"/>
        <dbReference type="ChEBI" id="CHEBI:73682"/>
        <dbReference type="ChEBI" id="CHEBI:74411"/>
        <dbReference type="ChEBI" id="CHEBI:74418"/>
        <dbReference type="ChEBI" id="CHEBI:456215"/>
        <dbReference type="EC" id="2.3.1.234"/>
    </reaction>
</comment>
<name>A0AAN6NGF9_9PEZI</name>
<dbReference type="GO" id="GO:0061711">
    <property type="term" value="F:tRNA N(6)-L-threonylcarbamoyladenine synthase activity"/>
    <property type="evidence" value="ECO:0007669"/>
    <property type="project" value="UniProtKB-EC"/>
</dbReference>
<comment type="cofactor">
    <cofactor evidence="1">
        <name>a divalent metal cation</name>
        <dbReference type="ChEBI" id="CHEBI:60240"/>
    </cofactor>
    <text evidence="1">Binds 1 divalent metal cation per subunit.</text>
</comment>
<keyword evidence="1" id="KW-0496">Mitochondrion</keyword>
<accession>A0AAN6NGF9</accession>
<dbReference type="InterPro" id="IPR000905">
    <property type="entry name" value="Gcp-like_dom"/>
</dbReference>
<dbReference type="GO" id="GO:0072670">
    <property type="term" value="P:mitochondrial tRNA threonylcarbamoyladenosine modification"/>
    <property type="evidence" value="ECO:0007669"/>
    <property type="project" value="TreeGrafter"/>
</dbReference>
<dbReference type="Pfam" id="PF00814">
    <property type="entry name" value="TsaD"/>
    <property type="match status" value="2"/>
</dbReference>
<keyword evidence="1" id="KW-0012">Acyltransferase</keyword>
<feature type="domain" description="Gcp-like" evidence="4">
    <location>
        <begin position="1123"/>
        <end position="1239"/>
    </location>
</feature>
<dbReference type="InterPro" id="IPR043129">
    <property type="entry name" value="ATPase_NBD"/>
</dbReference>
<evidence type="ECO:0000259" key="4">
    <source>
        <dbReference type="Pfam" id="PF00814"/>
    </source>
</evidence>
<protein>
    <submittedName>
        <fullName evidence="5">Glycoprotease family-domain-containing protein</fullName>
    </submittedName>
</protein>
<feature type="compositionally biased region" description="Polar residues" evidence="2">
    <location>
        <begin position="390"/>
        <end position="401"/>
    </location>
</feature>
<evidence type="ECO:0000256" key="3">
    <source>
        <dbReference type="SAM" id="Phobius"/>
    </source>
</evidence>
<keyword evidence="6" id="KW-1185">Reference proteome</keyword>
<feature type="compositionally biased region" description="Acidic residues" evidence="2">
    <location>
        <begin position="22"/>
        <end position="39"/>
    </location>
</feature>
<proteinExistence type="inferred from homology"/>
<feature type="compositionally biased region" description="Polar residues" evidence="2">
    <location>
        <begin position="50"/>
        <end position="73"/>
    </location>
</feature>
<gene>
    <name evidence="5" type="ORF">QBC46DRAFT_250129</name>
</gene>
<organism evidence="5 6">
    <name type="scientific">Diplogelasinospora grovesii</name>
    <dbReference type="NCBI Taxonomy" id="303347"/>
    <lineage>
        <taxon>Eukaryota</taxon>
        <taxon>Fungi</taxon>
        <taxon>Dikarya</taxon>
        <taxon>Ascomycota</taxon>
        <taxon>Pezizomycotina</taxon>
        <taxon>Sordariomycetes</taxon>
        <taxon>Sordariomycetidae</taxon>
        <taxon>Sordariales</taxon>
        <taxon>Diplogelasinosporaceae</taxon>
        <taxon>Diplogelasinospora</taxon>
    </lineage>
</organism>
<feature type="compositionally biased region" description="Low complexity" evidence="2">
    <location>
        <begin position="1093"/>
        <end position="1106"/>
    </location>
</feature>
<dbReference type="SUPFAM" id="SSF53067">
    <property type="entry name" value="Actin-like ATPase domain"/>
    <property type="match status" value="2"/>
</dbReference>
<keyword evidence="3" id="KW-1133">Transmembrane helix</keyword>
<comment type="similarity">
    <text evidence="1">Belongs to the KAE1 / TsaD family.</text>
</comment>
<sequence length="1555" mass="167371">MNDVRTLHSGAFNNTFEPTKEEWEEWEDDEPGTPIEDGDGPLISPGAGSPSKSANRTANGRRPSISSARQSMQKIKRLKSRQRQKAQNAKVGIRLETDMSKFRQQQHIAQQMRAAQENRESRTGKFVDAAALKALEGGVSPEASNSFGWLKRKQTKGKKVDRLAALQQSPTKPDLSPGPGPIVIGFEMPGDSDVVISPQTAVVETPIEFPIFFDSAPKNAPPIPTASVWSPDTEDGWTPKGAGFPRAGERGNVPAVPSIPAQHRDNRRTTIIVSDDEDDYPTPQNRKANRDTRTTTIHVSDDEDDVATPVTLFEEDGSPRSPRRKSTRAKARARSGTGASTRSQGWWDQVTTPFVPSPVTPQTTSPTYAEPANNANEWWKGADKKVAPSSGRSTDLASSSRGVAETRLPPKIVIEDTSRTVEASPSSSNPAPRPARAETRAMKAQILAEEYQAPGEEPPPYSPPSRNHAIRYRAVFPPGHPLNNMYPPSPGPVSPGLAGTMTSQGAIGLTNVPLTPPPVATHSSRHVPLPDRPAGSYLPGDHFFAATGNGRSRKIEQRRRRHEKEDAMARKVGGFWRGRGCIPENGCYGRSGREGRKRRRIWLGVCAGMLGLIILAVVLVVVLTRKTVQAVSTPYSQWLNLTNFPPIPTGISTVIGPDSDATTVCVQPATLWSCSLPKEQAASVAPYDADQPSFIFQIQFDNNTRGLWNVPAGIPPTPTPTDGAQAGALQTAVGNQTRPTATATAKANIPTKLPSRSGPVGVVSLLRRLAGMPQRRDASGYDTGITPDPSPPNFQDMWFLGNTTDGVVSDAKAGEPTPFYISMLKSINSTIGPNVLSRRAASDTKALPSGDQKNLTNSGLNVSAIVPPPALNPDGTGAPAVLFPHPIQQPLRLYDRGLPTERYGFYTYYNKTIYVKSVTPLDNTTASQGPVPADLNGGALESEANFVVTWLSARFKVEIWTRRANSTQINSGGPSNNSTRPGTMPYPVTVTLDTHGGVVGYKYAFVRGVDARQHINLYDAKFVLNFMDNNGVVINPGGTYNPSFGGMDGGLSGCKCAYTNFVGSIPTSSFRSLLTLAIETSCDDTCVAVLDTAEPPSTSTASSTTTPNPPPSSAARLLFNKKITSDNTAFEGIHPAVAVVGHSASLAGLVQEALHSLPPARSTHTQNNTISTLSIGGVLRKRPDLVAVTRGPGMNANLAAGLNTAKGLAVAWGVPLLGVHHMQAHALTPRLVHALNHPPTTTTTTTTTTSQHTDKPIVVQNKPEFPFLTLLVSGGHTQLVLSRSLTSHRILASNSNIAIGVLLDRVARLVLPDHIKSRSANVMYGAQLESFAFPEHATTPGDDDYHYIPPAKRMDEIKPYQSRTGGWSLTAPYHDRRAMDYEFSGLGSHVQRVFDTLPEDDMAGRRELASAAMKLAFEHLASRVIFALSDLLRDRHNSPPKQTQTDEQQNGDDGVGAIRTLVVSGGVASNKYLRHILRSVLDVRGFGGVDIVAPPVELCTDNAAMIAWTATEMYRAGYRSRLDILPIRKWTIDPEGPDGGILGVDGWITTTTPTP</sequence>
<keyword evidence="3" id="KW-0812">Transmembrane</keyword>
<dbReference type="PROSITE" id="PS01016">
    <property type="entry name" value="GLYCOPROTEASE"/>
    <property type="match status" value="1"/>
</dbReference>
<keyword evidence="1" id="KW-0808">Transferase</keyword>
<dbReference type="Proteomes" id="UP001303473">
    <property type="component" value="Unassembled WGS sequence"/>
</dbReference>
<comment type="subcellular location">
    <subcellularLocation>
        <location evidence="1">Mitochondrion</location>
    </subcellularLocation>
</comment>
<feature type="region of interest" description="Disordered" evidence="2">
    <location>
        <begin position="1"/>
        <end position="91"/>
    </location>
</feature>
<dbReference type="PANTHER" id="PTHR11735:SF6">
    <property type="entry name" value="TRNA N6-ADENOSINE THREONYLCARBAMOYLTRANSFERASE, MITOCHONDRIAL"/>
    <property type="match status" value="1"/>
</dbReference>
<dbReference type="GO" id="GO:0046872">
    <property type="term" value="F:metal ion binding"/>
    <property type="evidence" value="ECO:0007669"/>
    <property type="project" value="UniProtKB-KW"/>
</dbReference>
<reference evidence="6" key="1">
    <citation type="journal article" date="2023" name="Mol. Phylogenet. Evol.">
        <title>Genome-scale phylogeny and comparative genomics of the fungal order Sordariales.</title>
        <authorList>
            <person name="Hensen N."/>
            <person name="Bonometti L."/>
            <person name="Westerberg I."/>
            <person name="Brannstrom I.O."/>
            <person name="Guillou S."/>
            <person name="Cros-Aarteil S."/>
            <person name="Calhoun S."/>
            <person name="Haridas S."/>
            <person name="Kuo A."/>
            <person name="Mondo S."/>
            <person name="Pangilinan J."/>
            <person name="Riley R."/>
            <person name="LaButti K."/>
            <person name="Andreopoulos B."/>
            <person name="Lipzen A."/>
            <person name="Chen C."/>
            <person name="Yan M."/>
            <person name="Daum C."/>
            <person name="Ng V."/>
            <person name="Clum A."/>
            <person name="Steindorff A."/>
            <person name="Ohm R.A."/>
            <person name="Martin F."/>
            <person name="Silar P."/>
            <person name="Natvig D.O."/>
            <person name="Lalanne C."/>
            <person name="Gautier V."/>
            <person name="Ament-Velasquez S.L."/>
            <person name="Kruys A."/>
            <person name="Hutchinson M.I."/>
            <person name="Powell A.J."/>
            <person name="Barry K."/>
            <person name="Miller A.N."/>
            <person name="Grigoriev I.V."/>
            <person name="Debuchy R."/>
            <person name="Gladieux P."/>
            <person name="Hiltunen Thoren M."/>
            <person name="Johannesson H."/>
        </authorList>
    </citation>
    <scope>NUCLEOTIDE SEQUENCE [LARGE SCALE GENOMIC DNA]</scope>
    <source>
        <strain evidence="6">CBS 340.73</strain>
    </source>
</reference>
<comment type="caution">
    <text evidence="5">The sequence shown here is derived from an EMBL/GenBank/DDBJ whole genome shotgun (WGS) entry which is preliminary data.</text>
</comment>
<feature type="region of interest" description="Disordered" evidence="2">
    <location>
        <begin position="244"/>
        <end position="439"/>
    </location>
</feature>